<evidence type="ECO:0000256" key="2">
    <source>
        <dbReference type="ARBA" id="ARBA00005005"/>
    </source>
</evidence>
<sequence>MLTLLLIVLAVAGLLVVMRREAGATPALALLGVLGLVGLVLGASVIGTLLLIAAAAVAIAGLPVLRSKWLTPRIFATFKKVAPKVSDTERTALEAGSVSWDGELFSGKPQWESLLNYKDNGLSEAEQAFLDNQCAKAAGMCNAWDIAQERADLPQQLWDYLKKEGFFGMIIPKEYGGLGFSAKAQSMVLQKLSANETLMVTVGVPNSLGPGELLLKYGTQQQKDHYLPRLADGREIPCFGLTGPRAGSDATSLPDTGVVCKQVINGEEVVGVRLNFEKRWITLAPIATVVGLAFRLFDPENLLGEEEDRGITLALVPRDTQGMDIGRRHHPIGSPFMNGPIKGNDVFVPLDTIIGGPDMIGQGWRMLVECLSIGRCITLPSGATGTARYALGWSGGFTRVRRQFNVPVAEMEGVQEPLARMASLAYISAATVYQTANLIDHGEKPAVPSAILKSQLTEFQRVLLSDAMDVHGGKAVTLGPRNYLGIGYSANPVAITVEGANIMTRNLMIFGQGAIRCHPYVLDELAAKDANDVKAFDKAFFGHAGLIFGNAARAFTLGFGLGKANVPFSGPAAIYAQDIARISAGFGLCADAAMASLGSELKKREMLSARLGDVLSNLYLASMVLKQWHTGDQVEGEEALLHYSLRFLLNRAEQAFVEIFDNLPNRALGKVLKVVVMPTGRRWNKPHDDLARDIAQRVSTHSALRSKLLSNTWDKDDGAESNPLARYNALLVDYDRAETLYRTVNKAYAKGELPQTALHPEARIEAALDKGIIQEDDAQFMRTFEAEVLEMLTVDDFAYDAFANDKSTLINHNAAPVATPQQEETSVK</sequence>
<dbReference type="UniPathway" id="UPA00659"/>
<evidence type="ECO:0000256" key="3">
    <source>
        <dbReference type="ARBA" id="ARBA00009347"/>
    </source>
</evidence>
<feature type="domain" description="Acyl-CoA dehydrogenase C-terminal bacterial-type" evidence="16">
    <location>
        <begin position="515"/>
        <end position="797"/>
    </location>
</feature>
<protein>
    <recommendedName>
        <fullName evidence="6">Acyl-coenzyme A dehydrogenase</fullName>
        <ecNumber evidence="4">1.3.8.7</ecNumber>
        <ecNumber evidence="5">1.3.8.8</ecNumber>
    </recommendedName>
</protein>
<dbReference type="Pfam" id="PF02770">
    <property type="entry name" value="Acyl-CoA_dh_M"/>
    <property type="match status" value="1"/>
</dbReference>
<comment type="cofactor">
    <cofactor evidence="1">
        <name>FAD</name>
        <dbReference type="ChEBI" id="CHEBI:57692"/>
    </cofactor>
</comment>
<evidence type="ECO:0000259" key="15">
    <source>
        <dbReference type="Pfam" id="PF02771"/>
    </source>
</evidence>
<dbReference type="Pfam" id="PF00441">
    <property type="entry name" value="Acyl-CoA_dh_1"/>
    <property type="match status" value="1"/>
</dbReference>
<accession>A0A6F8U3L2</accession>
<dbReference type="GO" id="GO:0004466">
    <property type="term" value="F:long-chain fatty acyl-CoA dehydrogenase activity"/>
    <property type="evidence" value="ECO:0007669"/>
    <property type="project" value="UniProtKB-EC"/>
</dbReference>
<proteinExistence type="inferred from homology"/>
<dbReference type="InterPro" id="IPR006091">
    <property type="entry name" value="Acyl-CoA_Oxase/DH_mid-dom"/>
</dbReference>
<dbReference type="AlphaFoldDB" id="A0A6F8U3L2"/>
<dbReference type="Pfam" id="PF02771">
    <property type="entry name" value="Acyl-CoA_dh_N"/>
    <property type="match status" value="1"/>
</dbReference>
<feature type="domain" description="Acyl-CoA dehydrogenase/oxidase N-terminal" evidence="15">
    <location>
        <begin position="127"/>
        <end position="233"/>
    </location>
</feature>
<evidence type="ECO:0000256" key="8">
    <source>
        <dbReference type="ARBA" id="ARBA00022827"/>
    </source>
</evidence>
<keyword evidence="9" id="KW-0560">Oxidoreductase</keyword>
<comment type="catalytic activity">
    <reaction evidence="10">
        <text>a medium-chain 2,3-saturated fatty acyl-CoA + oxidized [electron-transfer flavoprotein] + H(+) = a medium-chain (2E)-enoyl-CoA + reduced [electron-transfer flavoprotein]</text>
        <dbReference type="Rhea" id="RHEA:14477"/>
        <dbReference type="Rhea" id="RHEA-COMP:10685"/>
        <dbReference type="Rhea" id="RHEA-COMP:10686"/>
        <dbReference type="ChEBI" id="CHEBI:15378"/>
        <dbReference type="ChEBI" id="CHEBI:57692"/>
        <dbReference type="ChEBI" id="CHEBI:58307"/>
        <dbReference type="ChEBI" id="CHEBI:83723"/>
        <dbReference type="ChEBI" id="CHEBI:83726"/>
        <dbReference type="EC" id="1.3.8.7"/>
    </reaction>
</comment>
<dbReference type="RefSeq" id="WP_172420980.1">
    <property type="nucleotide sequence ID" value="NZ_AP022843.1"/>
</dbReference>
<dbReference type="NCBIfam" id="NF009586">
    <property type="entry name" value="PRK13026.1"/>
    <property type="match status" value="1"/>
</dbReference>
<dbReference type="GO" id="GO:0050660">
    <property type="term" value="F:flavin adenine dinucleotide binding"/>
    <property type="evidence" value="ECO:0007669"/>
    <property type="project" value="InterPro"/>
</dbReference>
<evidence type="ECO:0000256" key="5">
    <source>
        <dbReference type="ARBA" id="ARBA00012040"/>
    </source>
</evidence>
<evidence type="ECO:0000259" key="13">
    <source>
        <dbReference type="Pfam" id="PF00441"/>
    </source>
</evidence>
<dbReference type="SUPFAM" id="SSF47203">
    <property type="entry name" value="Acyl-CoA dehydrogenase C-terminal domain-like"/>
    <property type="match status" value="1"/>
</dbReference>
<keyword evidence="12" id="KW-0812">Transmembrane</keyword>
<keyword evidence="8" id="KW-0274">FAD</keyword>
<dbReference type="Gene3D" id="1.20.140.10">
    <property type="entry name" value="Butyryl-CoA Dehydrogenase, subunit A, domain 3"/>
    <property type="match status" value="1"/>
</dbReference>
<evidence type="ECO:0000259" key="16">
    <source>
        <dbReference type="Pfam" id="PF09317"/>
    </source>
</evidence>
<dbReference type="PANTHER" id="PTHR48083:SF33">
    <property type="entry name" value="ACYL-COENZYME A DEHYDROGENASE"/>
    <property type="match status" value="1"/>
</dbReference>
<dbReference type="InterPro" id="IPR009075">
    <property type="entry name" value="AcylCo_DH/oxidase_C"/>
</dbReference>
<dbReference type="GO" id="GO:0070991">
    <property type="term" value="F:medium-chain fatty acyl-CoA dehydrogenase activity"/>
    <property type="evidence" value="ECO:0007669"/>
    <property type="project" value="UniProtKB-EC"/>
</dbReference>
<dbReference type="Pfam" id="PF09317">
    <property type="entry name" value="ACDH_C"/>
    <property type="match status" value="1"/>
</dbReference>
<dbReference type="InterPro" id="IPR050741">
    <property type="entry name" value="Acyl-CoA_dehydrogenase"/>
</dbReference>
<feature type="transmembrane region" description="Helical" evidence="12">
    <location>
        <begin position="39"/>
        <end position="65"/>
    </location>
</feature>
<evidence type="ECO:0000256" key="10">
    <source>
        <dbReference type="ARBA" id="ARBA00047882"/>
    </source>
</evidence>
<dbReference type="NCBIfam" id="NF007000">
    <property type="entry name" value="PRK09463.1"/>
    <property type="match status" value="1"/>
</dbReference>
<dbReference type="InterPro" id="IPR037069">
    <property type="entry name" value="AcylCoA_DH/ox_N_sf"/>
</dbReference>
<keyword evidence="7" id="KW-0285">Flavoprotein</keyword>
<dbReference type="EMBL" id="AP022843">
    <property type="protein sequence ID" value="BCB08148.1"/>
    <property type="molecule type" value="Genomic_DNA"/>
</dbReference>
<dbReference type="PANTHER" id="PTHR48083">
    <property type="entry name" value="MEDIUM-CHAIN SPECIFIC ACYL-COA DEHYDROGENASE, MITOCHONDRIAL-RELATED"/>
    <property type="match status" value="1"/>
</dbReference>
<evidence type="ECO:0000313" key="17">
    <source>
        <dbReference type="EMBL" id="BCB08148.1"/>
    </source>
</evidence>
<keyword evidence="12" id="KW-0472">Membrane</keyword>
<dbReference type="Proteomes" id="UP000502259">
    <property type="component" value="Chromosome"/>
</dbReference>
<dbReference type="SUPFAM" id="SSF56645">
    <property type="entry name" value="Acyl-CoA dehydrogenase NM domain-like"/>
    <property type="match status" value="1"/>
</dbReference>
<evidence type="ECO:0000256" key="7">
    <source>
        <dbReference type="ARBA" id="ARBA00022630"/>
    </source>
</evidence>
<evidence type="ECO:0000256" key="6">
    <source>
        <dbReference type="ARBA" id="ARBA00020144"/>
    </source>
</evidence>
<dbReference type="InterPro" id="IPR009100">
    <property type="entry name" value="AcylCoA_DH/oxidase_NM_dom_sf"/>
</dbReference>
<dbReference type="Gene3D" id="1.10.540.10">
    <property type="entry name" value="Acyl-CoA dehydrogenase/oxidase, N-terminal domain"/>
    <property type="match status" value="1"/>
</dbReference>
<dbReference type="GO" id="GO:0005737">
    <property type="term" value="C:cytoplasm"/>
    <property type="evidence" value="ECO:0007669"/>
    <property type="project" value="TreeGrafter"/>
</dbReference>
<evidence type="ECO:0000313" key="18">
    <source>
        <dbReference type="Proteomes" id="UP000502259"/>
    </source>
</evidence>
<evidence type="ECO:0000256" key="1">
    <source>
        <dbReference type="ARBA" id="ARBA00001974"/>
    </source>
</evidence>
<gene>
    <name evidence="17" type="primary">fadE</name>
    <name evidence="17" type="ORF">HHSLTHF2_20380</name>
</gene>
<name>A0A6F8U3L2_9GAMM</name>
<dbReference type="CDD" id="cd00567">
    <property type="entry name" value="ACAD"/>
    <property type="match status" value="1"/>
</dbReference>
<comment type="catalytic activity">
    <reaction evidence="11">
        <text>a long-chain 2,3-saturated fatty acyl-CoA + oxidized [electron-transfer flavoprotein] + H(+) = a long-chain (2E)-enoyl-CoA + reduced [electron-transfer flavoprotein]</text>
        <dbReference type="Rhea" id="RHEA:17721"/>
        <dbReference type="Rhea" id="RHEA-COMP:10685"/>
        <dbReference type="Rhea" id="RHEA-COMP:10686"/>
        <dbReference type="ChEBI" id="CHEBI:15378"/>
        <dbReference type="ChEBI" id="CHEBI:57692"/>
        <dbReference type="ChEBI" id="CHEBI:58307"/>
        <dbReference type="ChEBI" id="CHEBI:83721"/>
        <dbReference type="ChEBI" id="CHEBI:83727"/>
        <dbReference type="EC" id="1.3.8.8"/>
    </reaction>
</comment>
<dbReference type="InterPro" id="IPR046373">
    <property type="entry name" value="Acyl-CoA_Oxase/DH_mid-dom_sf"/>
</dbReference>
<keyword evidence="18" id="KW-1185">Reference proteome</keyword>
<dbReference type="GO" id="GO:0033539">
    <property type="term" value="P:fatty acid beta-oxidation using acyl-CoA dehydrogenase"/>
    <property type="evidence" value="ECO:0007669"/>
    <property type="project" value="InterPro"/>
</dbReference>
<dbReference type="EC" id="1.3.8.8" evidence="5"/>
<comment type="pathway">
    <text evidence="2">Lipid metabolism; fatty acid beta-oxidation.</text>
</comment>
<dbReference type="InterPro" id="IPR036250">
    <property type="entry name" value="AcylCo_DH-like_C"/>
</dbReference>
<evidence type="ECO:0000256" key="4">
    <source>
        <dbReference type="ARBA" id="ARBA00012033"/>
    </source>
</evidence>
<dbReference type="InterPro" id="IPR015396">
    <property type="entry name" value="FadE_C"/>
</dbReference>
<organism evidence="17 18">
    <name type="scientific">Halomonas hydrothermalis</name>
    <dbReference type="NCBI Taxonomy" id="115561"/>
    <lineage>
        <taxon>Bacteria</taxon>
        <taxon>Pseudomonadati</taxon>
        <taxon>Pseudomonadota</taxon>
        <taxon>Gammaproteobacteria</taxon>
        <taxon>Oceanospirillales</taxon>
        <taxon>Halomonadaceae</taxon>
        <taxon>Halomonas</taxon>
    </lineage>
</organism>
<comment type="similarity">
    <text evidence="3">Belongs to the acyl-CoA dehydrogenase family.</text>
</comment>
<feature type="domain" description="Acyl-CoA oxidase/dehydrogenase middle" evidence="14">
    <location>
        <begin position="238"/>
        <end position="337"/>
    </location>
</feature>
<evidence type="ECO:0000256" key="12">
    <source>
        <dbReference type="SAM" id="Phobius"/>
    </source>
</evidence>
<dbReference type="EC" id="1.3.8.7" evidence="4"/>
<evidence type="ECO:0000259" key="14">
    <source>
        <dbReference type="Pfam" id="PF02770"/>
    </source>
</evidence>
<evidence type="ECO:0000256" key="11">
    <source>
        <dbReference type="ARBA" id="ARBA00049247"/>
    </source>
</evidence>
<keyword evidence="12" id="KW-1133">Transmembrane helix</keyword>
<feature type="domain" description="Acyl-CoA dehydrogenase/oxidase C-terminal" evidence="13">
    <location>
        <begin position="361"/>
        <end position="501"/>
    </location>
</feature>
<evidence type="ECO:0000256" key="9">
    <source>
        <dbReference type="ARBA" id="ARBA00023002"/>
    </source>
</evidence>
<reference evidence="17 18" key="1">
    <citation type="submission" date="2020-03" db="EMBL/GenBank/DDBJ databases">
        <title>Complete Genome Sequence of Halomonas hydrothermalis Strain Slthf2, Halophilic Bacterium Isolated from Deep-Sea Hydrothermal-Vent Environments.</title>
        <authorList>
            <person name="Takeyama N."/>
            <person name="Huang M."/>
            <person name="Sato K."/>
            <person name="Galipon J."/>
            <person name="Arakawa K."/>
        </authorList>
    </citation>
    <scope>NUCLEOTIDE SEQUENCE [LARGE SCALE GENOMIC DNA]</scope>
    <source>
        <strain evidence="17 18">Slthf2</strain>
    </source>
</reference>
<dbReference type="Gene3D" id="2.40.110.10">
    <property type="entry name" value="Butyryl-CoA Dehydrogenase, subunit A, domain 2"/>
    <property type="match status" value="1"/>
</dbReference>
<dbReference type="InterPro" id="IPR013786">
    <property type="entry name" value="AcylCoA_DH/ox_N"/>
</dbReference>